<keyword evidence="2" id="KW-1003">Cell membrane</keyword>
<protein>
    <submittedName>
        <fullName evidence="8">MFS transporter</fullName>
    </submittedName>
</protein>
<dbReference type="PANTHER" id="PTHR43124:SF3">
    <property type="entry name" value="CHLORAMPHENICOL EFFLUX PUMP RV0191"/>
    <property type="match status" value="1"/>
</dbReference>
<dbReference type="InterPro" id="IPR020846">
    <property type="entry name" value="MFS_dom"/>
</dbReference>
<evidence type="ECO:0000256" key="6">
    <source>
        <dbReference type="SAM" id="Phobius"/>
    </source>
</evidence>
<evidence type="ECO:0000256" key="1">
    <source>
        <dbReference type="ARBA" id="ARBA00004651"/>
    </source>
</evidence>
<sequence>MALATETASPRTRLPLAVYVLALGTFCVGTSEFMLAGLLPQLADGLDVSISRAGLLITAFAIGMTLGAPLMTLATLRLPRRATLLAAALVFAGVHLLPLLLDGYAALLVGRVVAAVACATYWAVGAVVAVRLGGPERTARALAAIVGGLTLANVLGVPLGTWIGEHLGWQAAFLAVALATIAVAVVLRVMIPRQPQDDATTPMGVLVRRELAAFRNRRLWLALLTTATFQAAVFCCFSYLAPLLTDVAGIDESRVPLVLLLFGVGSFIGVTIGGRYADRDLLMNVFLSLGSMVLALTALLVLAGSVAGIVIATFLFGATSFSIAAALNGRVFAFAGDAPTLAASMSVSAFNVGNAVGPWIGGLVIDAGLGLRAPVWASIGLGLLALVVASCSWRLERGRAPIGCTTTACPSA</sequence>
<dbReference type="Pfam" id="PF07690">
    <property type="entry name" value="MFS_1"/>
    <property type="match status" value="1"/>
</dbReference>
<keyword evidence="3 6" id="KW-0812">Transmembrane</keyword>
<dbReference type="Gene3D" id="1.20.1250.20">
    <property type="entry name" value="MFS general substrate transporter like domains"/>
    <property type="match status" value="2"/>
</dbReference>
<reference evidence="8 9" key="1">
    <citation type="submission" date="2023-03" db="EMBL/GenBank/DDBJ databases">
        <title>YIM 133296 draft genome.</title>
        <authorList>
            <person name="Xiong L."/>
        </authorList>
    </citation>
    <scope>NUCLEOTIDE SEQUENCE [LARGE SCALE GENOMIC DNA]</scope>
    <source>
        <strain evidence="8 9">YIM 133296</strain>
    </source>
</reference>
<dbReference type="CDD" id="cd17324">
    <property type="entry name" value="MFS_NepI_like"/>
    <property type="match status" value="1"/>
</dbReference>
<feature type="domain" description="Major facilitator superfamily (MFS) profile" evidence="7">
    <location>
        <begin position="17"/>
        <end position="400"/>
    </location>
</feature>
<dbReference type="Proteomes" id="UP001528912">
    <property type="component" value="Unassembled WGS sequence"/>
</dbReference>
<evidence type="ECO:0000256" key="2">
    <source>
        <dbReference type="ARBA" id="ARBA00022475"/>
    </source>
</evidence>
<feature type="transmembrane region" description="Helical" evidence="6">
    <location>
        <begin position="82"/>
        <end position="101"/>
    </location>
</feature>
<feature type="transmembrane region" description="Helical" evidence="6">
    <location>
        <begin position="169"/>
        <end position="191"/>
    </location>
</feature>
<evidence type="ECO:0000313" key="8">
    <source>
        <dbReference type="EMBL" id="MDF8265493.1"/>
    </source>
</evidence>
<keyword evidence="5 6" id="KW-0472">Membrane</keyword>
<proteinExistence type="predicted"/>
<gene>
    <name evidence="8" type="ORF">P4R38_14685</name>
</gene>
<dbReference type="PANTHER" id="PTHR43124">
    <property type="entry name" value="PURINE EFFLUX PUMP PBUE"/>
    <property type="match status" value="1"/>
</dbReference>
<feature type="transmembrane region" description="Helical" evidence="6">
    <location>
        <begin position="281"/>
        <end position="303"/>
    </location>
</feature>
<dbReference type="InterPro" id="IPR050189">
    <property type="entry name" value="MFS_Efflux_Transporters"/>
</dbReference>
<feature type="transmembrane region" description="Helical" evidence="6">
    <location>
        <begin position="219"/>
        <end position="241"/>
    </location>
</feature>
<dbReference type="InterPro" id="IPR011701">
    <property type="entry name" value="MFS"/>
</dbReference>
<feature type="transmembrane region" description="Helical" evidence="6">
    <location>
        <begin position="341"/>
        <end position="361"/>
    </location>
</feature>
<evidence type="ECO:0000256" key="5">
    <source>
        <dbReference type="ARBA" id="ARBA00023136"/>
    </source>
</evidence>
<feature type="transmembrane region" description="Helical" evidence="6">
    <location>
        <begin position="50"/>
        <end position="70"/>
    </location>
</feature>
<feature type="transmembrane region" description="Helical" evidence="6">
    <location>
        <begin position="373"/>
        <end position="393"/>
    </location>
</feature>
<dbReference type="SUPFAM" id="SSF103473">
    <property type="entry name" value="MFS general substrate transporter"/>
    <property type="match status" value="1"/>
</dbReference>
<evidence type="ECO:0000313" key="9">
    <source>
        <dbReference type="Proteomes" id="UP001528912"/>
    </source>
</evidence>
<evidence type="ECO:0000256" key="4">
    <source>
        <dbReference type="ARBA" id="ARBA00022989"/>
    </source>
</evidence>
<dbReference type="NCBIfam" id="NF033135">
    <property type="entry name" value="cmx_cmrA"/>
    <property type="match status" value="1"/>
</dbReference>
<evidence type="ECO:0000256" key="3">
    <source>
        <dbReference type="ARBA" id="ARBA00022692"/>
    </source>
</evidence>
<dbReference type="InterPro" id="IPR036259">
    <property type="entry name" value="MFS_trans_sf"/>
</dbReference>
<accession>A0ABT6C9F1</accession>
<dbReference type="RefSeq" id="WP_277192817.1">
    <property type="nucleotide sequence ID" value="NZ_JAROAV010000036.1"/>
</dbReference>
<evidence type="ECO:0000259" key="7">
    <source>
        <dbReference type="PROSITE" id="PS50850"/>
    </source>
</evidence>
<feature type="transmembrane region" description="Helical" evidence="6">
    <location>
        <begin position="142"/>
        <end position="163"/>
    </location>
</feature>
<feature type="transmembrane region" description="Helical" evidence="6">
    <location>
        <begin position="16"/>
        <end position="38"/>
    </location>
</feature>
<organism evidence="8 9">
    <name type="scientific">Luteipulveratus flavus</name>
    <dbReference type="NCBI Taxonomy" id="3031728"/>
    <lineage>
        <taxon>Bacteria</taxon>
        <taxon>Bacillati</taxon>
        <taxon>Actinomycetota</taxon>
        <taxon>Actinomycetes</taxon>
        <taxon>Micrococcales</taxon>
        <taxon>Dermacoccaceae</taxon>
        <taxon>Luteipulveratus</taxon>
    </lineage>
</organism>
<dbReference type="EMBL" id="JAROAV010000036">
    <property type="protein sequence ID" value="MDF8265493.1"/>
    <property type="molecule type" value="Genomic_DNA"/>
</dbReference>
<name>A0ABT6C9F1_9MICO</name>
<feature type="transmembrane region" description="Helical" evidence="6">
    <location>
        <begin position="309"/>
        <end position="329"/>
    </location>
</feature>
<keyword evidence="9" id="KW-1185">Reference proteome</keyword>
<feature type="transmembrane region" description="Helical" evidence="6">
    <location>
        <begin position="253"/>
        <end position="274"/>
    </location>
</feature>
<feature type="transmembrane region" description="Helical" evidence="6">
    <location>
        <begin position="107"/>
        <end position="130"/>
    </location>
</feature>
<dbReference type="PROSITE" id="PS50850">
    <property type="entry name" value="MFS"/>
    <property type="match status" value="1"/>
</dbReference>
<keyword evidence="4 6" id="KW-1133">Transmembrane helix</keyword>
<comment type="subcellular location">
    <subcellularLocation>
        <location evidence="1">Cell membrane</location>
        <topology evidence="1">Multi-pass membrane protein</topology>
    </subcellularLocation>
</comment>
<comment type="caution">
    <text evidence="8">The sequence shown here is derived from an EMBL/GenBank/DDBJ whole genome shotgun (WGS) entry which is preliminary data.</text>
</comment>